<evidence type="ECO:0008006" key="4">
    <source>
        <dbReference type="Google" id="ProtNLM"/>
    </source>
</evidence>
<keyword evidence="1" id="KW-0732">Signal</keyword>
<dbReference type="RefSeq" id="WP_377861475.1">
    <property type="nucleotide sequence ID" value="NZ_JBHLZU010000033.1"/>
</dbReference>
<comment type="caution">
    <text evidence="2">The sequence shown here is derived from an EMBL/GenBank/DDBJ whole genome shotgun (WGS) entry which is preliminary data.</text>
</comment>
<accession>A0ABV6A7C3</accession>
<name>A0ABV6A7C3_9PSEU</name>
<reference evidence="2 3" key="1">
    <citation type="submission" date="2024-09" db="EMBL/GenBank/DDBJ databases">
        <authorList>
            <person name="Sun Q."/>
            <person name="Mori K."/>
        </authorList>
    </citation>
    <scope>NUCLEOTIDE SEQUENCE [LARGE SCALE GENOMIC DNA]</scope>
    <source>
        <strain evidence="2 3">TBRC 7907</strain>
    </source>
</reference>
<feature type="chain" id="PRO_5045455062" description="Secreted protein" evidence="1">
    <location>
        <begin position="24"/>
        <end position="125"/>
    </location>
</feature>
<dbReference type="Proteomes" id="UP001589693">
    <property type="component" value="Unassembled WGS sequence"/>
</dbReference>
<evidence type="ECO:0000256" key="1">
    <source>
        <dbReference type="SAM" id="SignalP"/>
    </source>
</evidence>
<evidence type="ECO:0000313" key="2">
    <source>
        <dbReference type="EMBL" id="MFB9909083.1"/>
    </source>
</evidence>
<organism evidence="2 3">
    <name type="scientific">Allokutzneria oryzae</name>
    <dbReference type="NCBI Taxonomy" id="1378989"/>
    <lineage>
        <taxon>Bacteria</taxon>
        <taxon>Bacillati</taxon>
        <taxon>Actinomycetota</taxon>
        <taxon>Actinomycetes</taxon>
        <taxon>Pseudonocardiales</taxon>
        <taxon>Pseudonocardiaceae</taxon>
        <taxon>Allokutzneria</taxon>
    </lineage>
</organism>
<evidence type="ECO:0000313" key="3">
    <source>
        <dbReference type="Proteomes" id="UP001589693"/>
    </source>
</evidence>
<protein>
    <recommendedName>
        <fullName evidence="4">Secreted protein</fullName>
    </recommendedName>
</protein>
<dbReference type="EMBL" id="JBHLZU010000033">
    <property type="protein sequence ID" value="MFB9909083.1"/>
    <property type="molecule type" value="Genomic_DNA"/>
</dbReference>
<keyword evidence="3" id="KW-1185">Reference proteome</keyword>
<proteinExistence type="predicted"/>
<sequence length="125" mass="12855">MRALATALITAALAVTIATPATAAETGTWSKRDGTSAVASGAYEIKGAAPGKDDREVLVAGTITVDEPGHCHFVQVIRSGQGGPSAFPSPIRCERGTYPVSISYTTRGGLGSIVLCRKEPTFTCS</sequence>
<feature type="signal peptide" evidence="1">
    <location>
        <begin position="1"/>
        <end position="23"/>
    </location>
</feature>
<gene>
    <name evidence="2" type="ORF">ACFFQA_34530</name>
</gene>